<keyword evidence="1" id="KW-0732">Signal</keyword>
<feature type="signal peptide" evidence="1">
    <location>
        <begin position="1"/>
        <end position="24"/>
    </location>
</feature>
<evidence type="ECO:0000313" key="3">
    <source>
        <dbReference type="Proteomes" id="UP001525968"/>
    </source>
</evidence>
<protein>
    <recommendedName>
        <fullName evidence="4">DUF4142 domain-containing protein</fullName>
    </recommendedName>
</protein>
<sequence>MKNHSNQRPSFVGAMLAAMLLLTACGGESEVSTPVTGSGVASASGASDAGSGSFTASTFTSEFRNAAGSMGAIETRTVSRSSGAGSSVQVSKAVRLSNAAGATRTHDFDRYSQELAGKKMAETANLGGTGYASAALTSLLQAVDGKSLVDHLEMFWQQSSDAAQTLAAEDFIHLVLGAHAGTGAVTTELEAFLQSLRKLPAFHAMGQEKGDAQSMDGQNAAHAFLLQLSDTFGLAALPGALAQAREVAAAAD</sequence>
<evidence type="ECO:0000256" key="1">
    <source>
        <dbReference type="SAM" id="SignalP"/>
    </source>
</evidence>
<dbReference type="PROSITE" id="PS51257">
    <property type="entry name" value="PROKAR_LIPOPROTEIN"/>
    <property type="match status" value="1"/>
</dbReference>
<accession>A0ABT2PKJ2</accession>
<gene>
    <name evidence="2" type="ORF">N0K08_10195</name>
</gene>
<reference evidence="2 3" key="1">
    <citation type="submission" date="2022-09" db="EMBL/GenBank/DDBJ databases">
        <title>Draft genome of isolate Be4.</title>
        <authorList>
            <person name="Sanchez-Castro I."/>
            <person name="Martinez-Rodriguez P."/>
            <person name="Descostes M."/>
            <person name="Merroun M."/>
        </authorList>
    </citation>
    <scope>NUCLEOTIDE SEQUENCE [LARGE SCALE GENOMIC DNA]</scope>
    <source>
        <strain evidence="2 3">Be4</strain>
    </source>
</reference>
<dbReference type="RefSeq" id="WP_261500166.1">
    <property type="nucleotide sequence ID" value="NZ_JAODYH010000004.1"/>
</dbReference>
<keyword evidence="3" id="KW-1185">Reference proteome</keyword>
<evidence type="ECO:0000313" key="2">
    <source>
        <dbReference type="EMBL" id="MCT9811005.1"/>
    </source>
</evidence>
<evidence type="ECO:0008006" key="4">
    <source>
        <dbReference type="Google" id="ProtNLM"/>
    </source>
</evidence>
<proteinExistence type="predicted"/>
<organism evidence="2 3">
    <name type="scientific">Acidovorax bellezanensis</name>
    <dbReference type="NCBI Taxonomy" id="2976702"/>
    <lineage>
        <taxon>Bacteria</taxon>
        <taxon>Pseudomonadati</taxon>
        <taxon>Pseudomonadota</taxon>
        <taxon>Betaproteobacteria</taxon>
        <taxon>Burkholderiales</taxon>
        <taxon>Comamonadaceae</taxon>
        <taxon>Acidovorax</taxon>
    </lineage>
</organism>
<dbReference type="EMBL" id="JAODYH010000004">
    <property type="protein sequence ID" value="MCT9811005.1"/>
    <property type="molecule type" value="Genomic_DNA"/>
</dbReference>
<name>A0ABT2PKJ2_9BURK</name>
<feature type="chain" id="PRO_5046546843" description="DUF4142 domain-containing protein" evidence="1">
    <location>
        <begin position="25"/>
        <end position="252"/>
    </location>
</feature>
<dbReference type="Proteomes" id="UP001525968">
    <property type="component" value="Unassembled WGS sequence"/>
</dbReference>
<comment type="caution">
    <text evidence="2">The sequence shown here is derived from an EMBL/GenBank/DDBJ whole genome shotgun (WGS) entry which is preliminary data.</text>
</comment>